<comment type="caution">
    <text evidence="3">The sequence shown here is derived from an EMBL/GenBank/DDBJ whole genome shotgun (WGS) entry which is preliminary data.</text>
</comment>
<evidence type="ECO:0000313" key="4">
    <source>
        <dbReference type="Proteomes" id="UP000216207"/>
    </source>
</evidence>
<feature type="domain" description="YtxK-like N-terminal helical" evidence="2">
    <location>
        <begin position="8"/>
        <end position="85"/>
    </location>
</feature>
<dbReference type="GO" id="GO:0032259">
    <property type="term" value="P:methylation"/>
    <property type="evidence" value="ECO:0007669"/>
    <property type="project" value="UniProtKB-KW"/>
</dbReference>
<dbReference type="Proteomes" id="UP000216207">
    <property type="component" value="Unassembled WGS sequence"/>
</dbReference>
<dbReference type="InterPro" id="IPR048375">
    <property type="entry name" value="YtxK-like_N"/>
</dbReference>
<dbReference type="EMBL" id="NPCC01000007">
    <property type="protein sequence ID" value="PAE89588.1"/>
    <property type="molecule type" value="Genomic_DNA"/>
</dbReference>
<protein>
    <submittedName>
        <fullName evidence="3">Class I SAM-dependent methyltransferase</fullName>
    </submittedName>
</protein>
<dbReference type="Pfam" id="PF02384">
    <property type="entry name" value="N6_Mtase"/>
    <property type="match status" value="1"/>
</dbReference>
<sequence>MESTQVVRLFDYLDQSADILLNQIEGTYLDALAAAGDNLFEQQILQEVRGETEAMLEKKLNEVKDEKWEREDMRKAFQLAIIKGMKGTVQANHMLTPDAVSLFIGYLVQKLIDPKKERFKLLDLAVGSGNLLFSICNHVNNEPEAIGFEADETLLKVAFASANLQQREVALYHQDSVQVTLPHADIVASDLPVGYYPKDDVAKGFELKAGEGHSYIHHLMIEQAIRSLHPGGYAVLLVPNFLFSSDQAEALNVYLKKEAIVLGLLQLPSSLFSNSQHGKSILLLQKKADNVKTPQQALLAELPSFSNAEAMHDMMRQINKWFSEQLGR</sequence>
<dbReference type="RefSeq" id="WP_011247584.1">
    <property type="nucleotide sequence ID" value="NZ_BOQQ01000002.1"/>
</dbReference>
<dbReference type="InterPro" id="IPR003356">
    <property type="entry name" value="DNA_methylase_A-5"/>
</dbReference>
<dbReference type="GO" id="GO:0003677">
    <property type="term" value="F:DNA binding"/>
    <property type="evidence" value="ECO:0007669"/>
    <property type="project" value="InterPro"/>
</dbReference>
<dbReference type="Gene3D" id="3.40.50.150">
    <property type="entry name" value="Vaccinia Virus protein VP39"/>
    <property type="match status" value="1"/>
</dbReference>
<dbReference type="InterPro" id="IPR052933">
    <property type="entry name" value="DNA_Protect_Modify"/>
</dbReference>
<keyword evidence="3" id="KW-0489">Methyltransferase</keyword>
<reference evidence="3 4" key="1">
    <citation type="submission" date="2017-07" db="EMBL/GenBank/DDBJ databases">
        <title>Isolation and whole genome analysis of endospore-forming bacteria from heroin.</title>
        <authorList>
            <person name="Kalinowski J."/>
            <person name="Ahrens B."/>
            <person name="Al-Dilaimi A."/>
            <person name="Winkler A."/>
            <person name="Wibberg D."/>
            <person name="Schleenbecker U."/>
            <person name="Ruckert C."/>
            <person name="Wolfel R."/>
            <person name="Grass G."/>
        </authorList>
    </citation>
    <scope>NUCLEOTIDE SEQUENCE [LARGE SCALE GENOMIC DNA]</scope>
    <source>
        <strain evidence="3 4">7539</strain>
    </source>
</reference>
<dbReference type="OMA" id="HSFAHHL"/>
<dbReference type="SUPFAM" id="SSF53335">
    <property type="entry name" value="S-adenosyl-L-methionine-dependent methyltransferases"/>
    <property type="match status" value="1"/>
</dbReference>
<accession>A0A268P1L8</accession>
<evidence type="ECO:0000259" key="2">
    <source>
        <dbReference type="Pfam" id="PF21106"/>
    </source>
</evidence>
<dbReference type="PIRSF" id="PIRSF026567">
    <property type="entry name" value="Adenine_mtase_bact_prd"/>
    <property type="match status" value="1"/>
</dbReference>
<evidence type="ECO:0000259" key="1">
    <source>
        <dbReference type="Pfam" id="PF02384"/>
    </source>
</evidence>
<dbReference type="Gene3D" id="1.10.150.470">
    <property type="match status" value="1"/>
</dbReference>
<feature type="domain" description="DNA methylase adenine-specific" evidence="1">
    <location>
        <begin position="94"/>
        <end position="293"/>
    </location>
</feature>
<proteinExistence type="predicted"/>
<dbReference type="GO" id="GO:0008170">
    <property type="term" value="F:N-methyltransferase activity"/>
    <property type="evidence" value="ECO:0007669"/>
    <property type="project" value="InterPro"/>
</dbReference>
<name>A0A268P1L8_SHOCL</name>
<dbReference type="InterPro" id="IPR029063">
    <property type="entry name" value="SAM-dependent_MTases_sf"/>
</dbReference>
<dbReference type="PANTHER" id="PTHR41313:SF1">
    <property type="entry name" value="DNA METHYLASE ADENINE-SPECIFIC DOMAIN-CONTAINING PROTEIN"/>
    <property type="match status" value="1"/>
</dbReference>
<gene>
    <name evidence="3" type="ORF">CHH72_06850</name>
</gene>
<organism evidence="3 4">
    <name type="scientific">Shouchella clausii</name>
    <name type="common">Alkalihalobacillus clausii</name>
    <dbReference type="NCBI Taxonomy" id="79880"/>
    <lineage>
        <taxon>Bacteria</taxon>
        <taxon>Bacillati</taxon>
        <taxon>Bacillota</taxon>
        <taxon>Bacilli</taxon>
        <taxon>Bacillales</taxon>
        <taxon>Bacillaceae</taxon>
        <taxon>Shouchella</taxon>
    </lineage>
</organism>
<dbReference type="AlphaFoldDB" id="A0A268P1L8"/>
<dbReference type="InterPro" id="IPR016843">
    <property type="entry name" value="S-AdoMet-dep_Ade-MeTrfase_prd"/>
</dbReference>
<dbReference type="Pfam" id="PF21106">
    <property type="entry name" value="YtxK_like"/>
    <property type="match status" value="1"/>
</dbReference>
<dbReference type="PANTHER" id="PTHR41313">
    <property type="entry name" value="ADENINE-SPECIFIC METHYLTRANSFERASE"/>
    <property type="match status" value="1"/>
</dbReference>
<keyword evidence="3" id="KW-0808">Transferase</keyword>
<evidence type="ECO:0000313" key="3">
    <source>
        <dbReference type="EMBL" id="PAE89588.1"/>
    </source>
</evidence>
<dbReference type="CDD" id="cd02440">
    <property type="entry name" value="AdoMet_MTases"/>
    <property type="match status" value="1"/>
</dbReference>